<feature type="binding site" evidence="3">
    <location>
        <position position="95"/>
    </location>
    <ligand>
        <name>L-tryptophan</name>
        <dbReference type="ChEBI" id="CHEBI:57912"/>
    </ligand>
</feature>
<accession>A0A084R007</accession>
<dbReference type="InterPro" id="IPR033964">
    <property type="entry name" value="ABBA"/>
</dbReference>
<evidence type="ECO:0000313" key="6">
    <source>
        <dbReference type="Proteomes" id="UP000028524"/>
    </source>
</evidence>
<feature type="region of interest" description="Disordered" evidence="4">
    <location>
        <begin position="1"/>
        <end position="24"/>
    </location>
</feature>
<gene>
    <name evidence="5" type="ORF">S40285_07277</name>
</gene>
<evidence type="ECO:0008006" key="7">
    <source>
        <dbReference type="Google" id="ProtNLM"/>
    </source>
</evidence>
<sequence>MATITSLNLQPIPSTSSPGEENSSNLELQFRDEKYWNEHCTQVLAKLLSVSGGYSVGAQATHIDFVGRHVVPCLGPEPSRAHAPYFLAPAPSPFEPSLNFTDKSPDPAVRFTFELLGPDGCSKTDPVAAAAAIQLLPKMGALTPGADMRWVNTFAPALLLTSAEAELVKTRLPPWLKRVPQCAVAFDLDGNKRVMKVYFYPMVKHLATGKSSQELVFDVIRRLEPGGPAFGPALDLLEDYLRNADDAAPIKVLGIDAVDSEVTKARLKVYMRRKSTAFSVVRDAVTLGGRLDNAETLKGLELLREIWHLMLDEPDGIKDDDWSKPPNDPENEHWGIALGIELTPGKPRPQVKVYVPAWQYARSDVAMVDNMKRIFQGRSWQWGENNRYEEMLEVAFGKHQVEMSKILHSYISFAYTEKAGLYMTTYFASPAEA</sequence>
<keyword evidence="2" id="KW-0808">Transferase</keyword>
<dbReference type="InterPro" id="IPR017795">
    <property type="entry name" value="ABBA_NscD-like"/>
</dbReference>
<feature type="binding site" evidence="3">
    <location>
        <position position="270"/>
    </location>
    <ligand>
        <name>dimethylallyl diphosphate</name>
        <dbReference type="ChEBI" id="CHEBI:57623"/>
    </ligand>
</feature>
<keyword evidence="6" id="KW-1185">Reference proteome</keyword>
<evidence type="ECO:0000256" key="1">
    <source>
        <dbReference type="ARBA" id="ARBA00010209"/>
    </source>
</evidence>
<dbReference type="PIRSF" id="PIRSF000509">
    <property type="entry name" value="Trp_DMAT"/>
    <property type="match status" value="1"/>
</dbReference>
<dbReference type="SFLD" id="SFLDG01162">
    <property type="entry name" value="I"/>
    <property type="match status" value="1"/>
</dbReference>
<feature type="binding site" evidence="3">
    <location>
        <position position="110"/>
    </location>
    <ligand>
        <name>dimethylallyl diphosphate</name>
        <dbReference type="ChEBI" id="CHEBI:57623"/>
    </ligand>
</feature>
<feature type="binding site" evidence="3">
    <location>
        <position position="266"/>
    </location>
    <ligand>
        <name>dimethylallyl diphosphate</name>
        <dbReference type="ChEBI" id="CHEBI:57623"/>
    </ligand>
</feature>
<evidence type="ECO:0000313" key="5">
    <source>
        <dbReference type="EMBL" id="KFA69542.1"/>
    </source>
</evidence>
<organism evidence="5 6">
    <name type="scientific">Stachybotrys chlorohalonatus (strain IBT 40285)</name>
    <dbReference type="NCBI Taxonomy" id="1283841"/>
    <lineage>
        <taxon>Eukaryota</taxon>
        <taxon>Fungi</taxon>
        <taxon>Dikarya</taxon>
        <taxon>Ascomycota</taxon>
        <taxon>Pezizomycotina</taxon>
        <taxon>Sordariomycetes</taxon>
        <taxon>Hypocreomycetidae</taxon>
        <taxon>Hypocreales</taxon>
        <taxon>Stachybotryaceae</taxon>
        <taxon>Stachybotrys</taxon>
    </lineage>
</organism>
<dbReference type="GO" id="GO:0009820">
    <property type="term" value="P:alkaloid metabolic process"/>
    <property type="evidence" value="ECO:0007669"/>
    <property type="project" value="InterPro"/>
</dbReference>
<dbReference type="GO" id="GO:0016765">
    <property type="term" value="F:transferase activity, transferring alkyl or aryl (other than methyl) groups"/>
    <property type="evidence" value="ECO:0007669"/>
    <property type="project" value="InterPro"/>
</dbReference>
<dbReference type="InterPro" id="IPR012148">
    <property type="entry name" value="ABBA_DMATS-like"/>
</dbReference>
<dbReference type="InParanoid" id="A0A084R007"/>
<dbReference type="PANTHER" id="PTHR40627:SF5">
    <property type="entry name" value="INDOLE PRENYLTRANSFERASE TDIB"/>
    <property type="match status" value="1"/>
</dbReference>
<dbReference type="OMA" id="YVPLWQY"/>
<evidence type="ECO:0000256" key="2">
    <source>
        <dbReference type="ARBA" id="ARBA00022679"/>
    </source>
</evidence>
<proteinExistence type="inferred from homology"/>
<protein>
    <recommendedName>
        <fullName evidence="7">Aromatic prenyltransferase</fullName>
    </recommendedName>
</protein>
<evidence type="ECO:0000256" key="4">
    <source>
        <dbReference type="SAM" id="MobiDB-lite"/>
    </source>
</evidence>
<dbReference type="OrthoDB" id="5392033at2759"/>
<dbReference type="Proteomes" id="UP000028524">
    <property type="component" value="Unassembled WGS sequence"/>
</dbReference>
<dbReference type="AlphaFoldDB" id="A0A084R007"/>
<feature type="binding site" evidence="3">
    <location>
        <position position="268"/>
    </location>
    <ligand>
        <name>dimethylallyl diphosphate</name>
        <dbReference type="ChEBI" id="CHEBI:57623"/>
    </ligand>
</feature>
<dbReference type="SFLD" id="SFLDS00036">
    <property type="entry name" value="Aromatic_Prenyltransferase"/>
    <property type="match status" value="1"/>
</dbReference>
<feature type="binding site" evidence="3">
    <location>
        <position position="198"/>
    </location>
    <ligand>
        <name>dimethylallyl diphosphate</name>
        <dbReference type="ChEBI" id="CHEBI:57623"/>
    </ligand>
</feature>
<feature type="binding site" evidence="3">
    <location>
        <position position="196"/>
    </location>
    <ligand>
        <name>dimethylallyl diphosphate</name>
        <dbReference type="ChEBI" id="CHEBI:57623"/>
    </ligand>
</feature>
<name>A0A084R007_STAC4</name>
<dbReference type="NCBIfam" id="TIGR03429">
    <property type="entry name" value="arom_pren_DMATS"/>
    <property type="match status" value="1"/>
</dbReference>
<comment type="similarity">
    <text evidence="1">Belongs to the tryptophan dimethylallyltransferase family.</text>
</comment>
<feature type="binding site" evidence="3">
    <location>
        <position position="354"/>
    </location>
    <ligand>
        <name>dimethylallyl diphosphate</name>
        <dbReference type="ChEBI" id="CHEBI:57623"/>
    </ligand>
</feature>
<dbReference type="EMBL" id="KL659442">
    <property type="protein sequence ID" value="KFA69542.1"/>
    <property type="molecule type" value="Genomic_DNA"/>
</dbReference>
<dbReference type="CDD" id="cd13929">
    <property type="entry name" value="PT-DMATS_CymD"/>
    <property type="match status" value="1"/>
</dbReference>
<dbReference type="HOGENOM" id="CLU_037431_4_0_1"/>
<evidence type="ECO:0000256" key="3">
    <source>
        <dbReference type="PIRSR" id="PIRSR000509-1"/>
    </source>
</evidence>
<feature type="binding site" evidence="3">
    <location>
        <position position="200"/>
    </location>
    <ligand>
        <name>L-tryptophan</name>
        <dbReference type="ChEBI" id="CHEBI:57912"/>
    </ligand>
</feature>
<reference evidence="5 6" key="1">
    <citation type="journal article" date="2014" name="BMC Genomics">
        <title>Comparative genome sequencing reveals chemotype-specific gene clusters in the toxigenic black mold Stachybotrys.</title>
        <authorList>
            <person name="Semeiks J."/>
            <person name="Borek D."/>
            <person name="Otwinowski Z."/>
            <person name="Grishin N.V."/>
        </authorList>
    </citation>
    <scope>NUCLEOTIDE SEQUENCE [LARGE SCALE GENOMIC DNA]</scope>
    <source>
        <strain evidence="5 6">IBT 40285</strain>
    </source>
</reference>
<dbReference type="PANTHER" id="PTHR40627">
    <property type="entry name" value="INDOLE PRENYLTRANSFERASE TDIB-RELATED"/>
    <property type="match status" value="1"/>
</dbReference>
<dbReference type="Pfam" id="PF11991">
    <property type="entry name" value="Trp_DMAT"/>
    <property type="match status" value="1"/>
</dbReference>